<dbReference type="EMBL" id="SNRW01005731">
    <property type="protein sequence ID" value="KAA6384492.1"/>
    <property type="molecule type" value="Genomic_DNA"/>
</dbReference>
<keyword evidence="1" id="KW-1133">Transmembrane helix</keyword>
<name>A0A5J4VPH8_9EUKA</name>
<dbReference type="Proteomes" id="UP000324800">
    <property type="component" value="Unassembled WGS sequence"/>
</dbReference>
<keyword evidence="1" id="KW-0812">Transmembrane</keyword>
<proteinExistence type="predicted"/>
<dbReference type="AlphaFoldDB" id="A0A5J4VPH8"/>
<accession>A0A5J4VPH8</accession>
<gene>
    <name evidence="2" type="ORF">EZS28_019980</name>
</gene>
<sequence length="85" mass="9646">MVQNWCQRLLYLFLHVFLPEIIFQMLLLFRSKTNLQHTMFAISRIAGTVGMVRTVSTDASATRATGFKTVGMQTSLDHVKNARDA</sequence>
<evidence type="ECO:0000256" key="1">
    <source>
        <dbReference type="SAM" id="Phobius"/>
    </source>
</evidence>
<protein>
    <submittedName>
        <fullName evidence="2">Uncharacterized protein</fullName>
    </submittedName>
</protein>
<evidence type="ECO:0000313" key="2">
    <source>
        <dbReference type="EMBL" id="KAA6384492.1"/>
    </source>
</evidence>
<reference evidence="2 3" key="1">
    <citation type="submission" date="2019-03" db="EMBL/GenBank/DDBJ databases">
        <title>Single cell metagenomics reveals metabolic interactions within the superorganism composed of flagellate Streblomastix strix and complex community of Bacteroidetes bacteria on its surface.</title>
        <authorList>
            <person name="Treitli S.C."/>
            <person name="Kolisko M."/>
            <person name="Husnik F."/>
            <person name="Keeling P."/>
            <person name="Hampl V."/>
        </authorList>
    </citation>
    <scope>NUCLEOTIDE SEQUENCE [LARGE SCALE GENOMIC DNA]</scope>
    <source>
        <strain evidence="2">ST1C</strain>
    </source>
</reference>
<organism evidence="2 3">
    <name type="scientific">Streblomastix strix</name>
    <dbReference type="NCBI Taxonomy" id="222440"/>
    <lineage>
        <taxon>Eukaryota</taxon>
        <taxon>Metamonada</taxon>
        <taxon>Preaxostyla</taxon>
        <taxon>Oxymonadida</taxon>
        <taxon>Streblomastigidae</taxon>
        <taxon>Streblomastix</taxon>
    </lineage>
</organism>
<feature type="transmembrane region" description="Helical" evidence="1">
    <location>
        <begin position="12"/>
        <end position="29"/>
    </location>
</feature>
<evidence type="ECO:0000313" key="3">
    <source>
        <dbReference type="Proteomes" id="UP000324800"/>
    </source>
</evidence>
<keyword evidence="1" id="KW-0472">Membrane</keyword>
<comment type="caution">
    <text evidence="2">The sequence shown here is derived from an EMBL/GenBank/DDBJ whole genome shotgun (WGS) entry which is preliminary data.</text>
</comment>